<evidence type="ECO:0000256" key="10">
    <source>
        <dbReference type="RuleBase" id="RU366046"/>
    </source>
</evidence>
<dbReference type="EC" id="5.1.3.2" evidence="5 10"/>
<protein>
    <recommendedName>
        <fullName evidence="6 10">UDP-glucose 4-epimerase</fullName>
        <ecNumber evidence="5 10">5.1.3.2</ecNumber>
    </recommendedName>
</protein>
<comment type="caution">
    <text evidence="12">The sequence shown here is derived from an EMBL/GenBank/DDBJ whole genome shotgun (WGS) entry which is preliminary data.</text>
</comment>
<dbReference type="AlphaFoldDB" id="A0A2A2A880"/>
<evidence type="ECO:0000256" key="4">
    <source>
        <dbReference type="ARBA" id="ARBA00007637"/>
    </source>
</evidence>
<keyword evidence="8 10" id="KW-0413">Isomerase</keyword>
<evidence type="ECO:0000256" key="8">
    <source>
        <dbReference type="ARBA" id="ARBA00023235"/>
    </source>
</evidence>
<organism evidence="12 13">
    <name type="scientific">Vandammella animalimorsus</name>
    <dbReference type="NCBI Taxonomy" id="2029117"/>
    <lineage>
        <taxon>Bacteria</taxon>
        <taxon>Pseudomonadati</taxon>
        <taxon>Pseudomonadota</taxon>
        <taxon>Betaproteobacteria</taxon>
        <taxon>Burkholderiales</taxon>
        <taxon>Comamonadaceae</taxon>
        <taxon>Vandammella</taxon>
    </lineage>
</organism>
<name>A0A2A2A880_9BURK</name>
<dbReference type="Proteomes" id="UP000217999">
    <property type="component" value="Unassembled WGS sequence"/>
</dbReference>
<keyword evidence="7 10" id="KW-0520">NAD</keyword>
<sequence>MPTPASAHKILVVGGAGYIGSHMVKHLCQQGLAVVVLDDLSAGYADAVVASAELVVGSAADAGLLAQLFARHRFDAVMHFASFIQVGESVTEPAKYYANNVAATLTLLQTMRTAGVQRFIFSSTAAVYGNPQQVPIDEEHPKQPINPYGRSKWMAEQMLEDFDQAYGLKSVCLRYFNAAGADPEGELGERHVPETHLIPLVLQAAAGRRAAISVFGTDYDTPDGSCIRDYIHIDDLCQAHALALQHLLAGGPSLRLNLGNGQGFSVLEVIEAARQVTGRDITVRLEPRRPGDPARLVADSRLARELLGWQPRYADLHTIIAHAWAWEQTHRWPQNPKPA</sequence>
<comment type="cofactor">
    <cofactor evidence="2 10">
        <name>NAD(+)</name>
        <dbReference type="ChEBI" id="CHEBI:57540"/>
    </cofactor>
</comment>
<evidence type="ECO:0000256" key="7">
    <source>
        <dbReference type="ARBA" id="ARBA00023027"/>
    </source>
</evidence>
<evidence type="ECO:0000256" key="3">
    <source>
        <dbReference type="ARBA" id="ARBA00004947"/>
    </source>
</evidence>
<dbReference type="InterPro" id="IPR005886">
    <property type="entry name" value="UDP_G4E"/>
</dbReference>
<comment type="similarity">
    <text evidence="4 10">Belongs to the NAD(P)-dependent epimerase/dehydratase family.</text>
</comment>
<evidence type="ECO:0000256" key="1">
    <source>
        <dbReference type="ARBA" id="ARBA00000083"/>
    </source>
</evidence>
<comment type="subunit">
    <text evidence="10">Homodimer.</text>
</comment>
<dbReference type="Gene3D" id="3.40.50.720">
    <property type="entry name" value="NAD(P)-binding Rossmann-like Domain"/>
    <property type="match status" value="1"/>
</dbReference>
<feature type="domain" description="NAD-dependent epimerase/dehydratase" evidence="11">
    <location>
        <begin position="10"/>
        <end position="259"/>
    </location>
</feature>
<comment type="catalytic activity">
    <reaction evidence="1 10">
        <text>UDP-alpha-D-glucose = UDP-alpha-D-galactose</text>
        <dbReference type="Rhea" id="RHEA:22168"/>
        <dbReference type="ChEBI" id="CHEBI:58885"/>
        <dbReference type="ChEBI" id="CHEBI:66914"/>
        <dbReference type="EC" id="5.1.3.2"/>
    </reaction>
</comment>
<comment type="pathway">
    <text evidence="3 10">Carbohydrate metabolism; galactose metabolism.</text>
</comment>
<gene>
    <name evidence="12" type="primary">galE</name>
    <name evidence="12" type="ORF">CK620_09870</name>
</gene>
<dbReference type="InterPro" id="IPR001509">
    <property type="entry name" value="Epimerase_deHydtase"/>
</dbReference>
<evidence type="ECO:0000256" key="2">
    <source>
        <dbReference type="ARBA" id="ARBA00001911"/>
    </source>
</evidence>
<evidence type="ECO:0000256" key="9">
    <source>
        <dbReference type="ARBA" id="ARBA00023277"/>
    </source>
</evidence>
<evidence type="ECO:0000313" key="13">
    <source>
        <dbReference type="Proteomes" id="UP000217999"/>
    </source>
</evidence>
<dbReference type="NCBIfam" id="TIGR01179">
    <property type="entry name" value="galE"/>
    <property type="match status" value="1"/>
</dbReference>
<dbReference type="PANTHER" id="PTHR43725">
    <property type="entry name" value="UDP-GLUCOSE 4-EPIMERASE"/>
    <property type="match status" value="1"/>
</dbReference>
<reference evidence="12 13" key="1">
    <citation type="submission" date="2017-08" db="EMBL/GenBank/DDBJ databases">
        <title>WGS of Clinical strains of the CDC Group NO-1 linked to zoonotic infections in humans.</title>
        <authorList>
            <person name="Bernier A.-M."/>
            <person name="Bernard K."/>
        </authorList>
    </citation>
    <scope>NUCLEOTIDE SEQUENCE [LARGE SCALE GENOMIC DNA]</scope>
    <source>
        <strain evidence="12 13">NML03-0146</strain>
    </source>
</reference>
<dbReference type="UniPathway" id="UPA00214"/>
<dbReference type="RefSeq" id="WP_095550164.1">
    <property type="nucleotide sequence ID" value="NZ_NSJF01000005.1"/>
</dbReference>
<dbReference type="InterPro" id="IPR036291">
    <property type="entry name" value="NAD(P)-bd_dom_sf"/>
</dbReference>
<dbReference type="Gene3D" id="3.90.25.10">
    <property type="entry name" value="UDP-galactose 4-epimerase, domain 1"/>
    <property type="match status" value="1"/>
</dbReference>
<dbReference type="SUPFAM" id="SSF51735">
    <property type="entry name" value="NAD(P)-binding Rossmann-fold domains"/>
    <property type="match status" value="1"/>
</dbReference>
<proteinExistence type="inferred from homology"/>
<dbReference type="EMBL" id="NSJF01000005">
    <property type="protein sequence ID" value="PAT33971.1"/>
    <property type="molecule type" value="Genomic_DNA"/>
</dbReference>
<evidence type="ECO:0000256" key="5">
    <source>
        <dbReference type="ARBA" id="ARBA00013189"/>
    </source>
</evidence>
<evidence type="ECO:0000313" key="12">
    <source>
        <dbReference type="EMBL" id="PAT33971.1"/>
    </source>
</evidence>
<dbReference type="PANTHER" id="PTHR43725:SF53">
    <property type="entry name" value="UDP-ARABINOSE 4-EPIMERASE 1"/>
    <property type="match status" value="1"/>
</dbReference>
<accession>A0A2A2A880</accession>
<dbReference type="Pfam" id="PF01370">
    <property type="entry name" value="Epimerase"/>
    <property type="match status" value="1"/>
</dbReference>
<dbReference type="CDD" id="cd05247">
    <property type="entry name" value="UDP_G4E_1_SDR_e"/>
    <property type="match status" value="1"/>
</dbReference>
<evidence type="ECO:0000259" key="11">
    <source>
        <dbReference type="Pfam" id="PF01370"/>
    </source>
</evidence>
<evidence type="ECO:0000256" key="6">
    <source>
        <dbReference type="ARBA" id="ARBA00018569"/>
    </source>
</evidence>
<dbReference type="GO" id="GO:0033499">
    <property type="term" value="P:galactose catabolic process via UDP-galactose, Leloir pathway"/>
    <property type="evidence" value="ECO:0007669"/>
    <property type="project" value="TreeGrafter"/>
</dbReference>
<keyword evidence="9 10" id="KW-0119">Carbohydrate metabolism</keyword>
<dbReference type="GO" id="GO:0003978">
    <property type="term" value="F:UDP-glucose 4-epimerase activity"/>
    <property type="evidence" value="ECO:0007669"/>
    <property type="project" value="UniProtKB-UniRule"/>
</dbReference>